<feature type="transmembrane region" description="Helical" evidence="2">
    <location>
        <begin position="32"/>
        <end position="51"/>
    </location>
</feature>
<evidence type="ECO:0000313" key="4">
    <source>
        <dbReference type="Proteomes" id="UP001162156"/>
    </source>
</evidence>
<evidence type="ECO:0008006" key="5">
    <source>
        <dbReference type="Google" id="ProtNLM"/>
    </source>
</evidence>
<keyword evidence="2" id="KW-1133">Transmembrane helix</keyword>
<comment type="caution">
    <text evidence="3">The sequence shown here is derived from an EMBL/GenBank/DDBJ whole genome shotgun (WGS) entry which is preliminary data.</text>
</comment>
<dbReference type="EMBL" id="JANEYF010002218">
    <property type="protein sequence ID" value="KAJ8949689.1"/>
    <property type="molecule type" value="Genomic_DNA"/>
</dbReference>
<keyword evidence="2" id="KW-0812">Transmembrane</keyword>
<feature type="region of interest" description="Disordered" evidence="1">
    <location>
        <begin position="1"/>
        <end position="23"/>
    </location>
</feature>
<name>A0AAV8YEA3_9CUCU</name>
<dbReference type="Proteomes" id="UP001162156">
    <property type="component" value="Unassembled WGS sequence"/>
</dbReference>
<dbReference type="AlphaFoldDB" id="A0AAV8YEA3"/>
<evidence type="ECO:0000256" key="1">
    <source>
        <dbReference type="SAM" id="MobiDB-lite"/>
    </source>
</evidence>
<evidence type="ECO:0000313" key="3">
    <source>
        <dbReference type="EMBL" id="KAJ8949689.1"/>
    </source>
</evidence>
<sequence length="293" mass="33611">MATAMDVDAEEVEMPTSSSSKGEKNALNGMRLLSGHGLLTTVLFVVIILWICVSKCQANQASATSEECTVAWGVCNMFLLNMVNILAVQEEEQREELRQFNMERRIMRNESDPFQFVEEKNLLKARFMQSTGAIAATDCHIAIIAVEEHNYLNRKGFNSKNVQIICDYNLKILNINARYAYIWRNSIINQDLERCWNNGRNCAEHLNGIFKACFHCIMGERKLRYDLDKVGHIINACAILHNICVEGRMDNDFEIEIQHDDIDMGNQVLLHNEGNIARQSYTKIFYVELSIYK</sequence>
<protein>
    <recommendedName>
        <fullName evidence="5">DDE Tnp4 domain-containing protein</fullName>
    </recommendedName>
</protein>
<gene>
    <name evidence="3" type="ORF">NQ314_008151</name>
</gene>
<keyword evidence="4" id="KW-1185">Reference proteome</keyword>
<reference evidence="3" key="1">
    <citation type="journal article" date="2023" name="Insect Mol. Biol.">
        <title>Genome sequencing provides insights into the evolution of gene families encoding plant cell wall-degrading enzymes in longhorned beetles.</title>
        <authorList>
            <person name="Shin N.R."/>
            <person name="Okamura Y."/>
            <person name="Kirsch R."/>
            <person name="Pauchet Y."/>
        </authorList>
    </citation>
    <scope>NUCLEOTIDE SEQUENCE</scope>
    <source>
        <strain evidence="3">RBIC_L_NR</strain>
    </source>
</reference>
<keyword evidence="2" id="KW-0472">Membrane</keyword>
<proteinExistence type="predicted"/>
<organism evidence="3 4">
    <name type="scientific">Rhamnusium bicolor</name>
    <dbReference type="NCBI Taxonomy" id="1586634"/>
    <lineage>
        <taxon>Eukaryota</taxon>
        <taxon>Metazoa</taxon>
        <taxon>Ecdysozoa</taxon>
        <taxon>Arthropoda</taxon>
        <taxon>Hexapoda</taxon>
        <taxon>Insecta</taxon>
        <taxon>Pterygota</taxon>
        <taxon>Neoptera</taxon>
        <taxon>Endopterygota</taxon>
        <taxon>Coleoptera</taxon>
        <taxon>Polyphaga</taxon>
        <taxon>Cucujiformia</taxon>
        <taxon>Chrysomeloidea</taxon>
        <taxon>Cerambycidae</taxon>
        <taxon>Lepturinae</taxon>
        <taxon>Rhagiini</taxon>
        <taxon>Rhamnusium</taxon>
    </lineage>
</organism>
<accession>A0AAV8YEA3</accession>
<evidence type="ECO:0000256" key="2">
    <source>
        <dbReference type="SAM" id="Phobius"/>
    </source>
</evidence>